<dbReference type="NCBIfam" id="TIGR02937">
    <property type="entry name" value="sigma70-ECF"/>
    <property type="match status" value="1"/>
</dbReference>
<dbReference type="InterPro" id="IPR039425">
    <property type="entry name" value="RNA_pol_sigma-70-like"/>
</dbReference>
<dbReference type="Gene3D" id="1.10.1740.10">
    <property type="match status" value="1"/>
</dbReference>
<dbReference type="InterPro" id="IPR036388">
    <property type="entry name" value="WH-like_DNA-bd_sf"/>
</dbReference>
<dbReference type="InterPro" id="IPR000838">
    <property type="entry name" value="RNA_pol_sigma70_ECF_CS"/>
</dbReference>
<dbReference type="GO" id="GO:0006950">
    <property type="term" value="P:response to stress"/>
    <property type="evidence" value="ECO:0007669"/>
    <property type="project" value="UniProtKB-ARBA"/>
</dbReference>
<dbReference type="PANTHER" id="PTHR43133:SF25">
    <property type="entry name" value="RNA POLYMERASE SIGMA FACTOR RFAY-RELATED"/>
    <property type="match status" value="1"/>
</dbReference>
<evidence type="ECO:0000256" key="5">
    <source>
        <dbReference type="ARBA" id="ARBA00023163"/>
    </source>
</evidence>
<dbReference type="PANTHER" id="PTHR43133">
    <property type="entry name" value="RNA POLYMERASE ECF-TYPE SIGMA FACTO"/>
    <property type="match status" value="1"/>
</dbReference>
<dbReference type="InterPro" id="IPR013249">
    <property type="entry name" value="RNA_pol_sigma70_r4_t2"/>
</dbReference>
<evidence type="ECO:0000256" key="1">
    <source>
        <dbReference type="ARBA" id="ARBA00010641"/>
    </source>
</evidence>
<dbReference type="InterPro" id="IPR013325">
    <property type="entry name" value="RNA_pol_sigma_r2"/>
</dbReference>
<evidence type="ECO:0000259" key="8">
    <source>
        <dbReference type="Pfam" id="PF08281"/>
    </source>
</evidence>
<dbReference type="EMBL" id="JACCAE010000001">
    <property type="protein sequence ID" value="NYF99227.1"/>
    <property type="molecule type" value="Genomic_DNA"/>
</dbReference>
<organism evidence="9 10">
    <name type="scientific">Janibacter cremeus</name>
    <dbReference type="NCBI Taxonomy" id="1285192"/>
    <lineage>
        <taxon>Bacteria</taxon>
        <taxon>Bacillati</taxon>
        <taxon>Actinomycetota</taxon>
        <taxon>Actinomycetes</taxon>
        <taxon>Micrococcales</taxon>
        <taxon>Intrasporangiaceae</taxon>
        <taxon>Janibacter</taxon>
    </lineage>
</organism>
<dbReference type="GO" id="GO:0016987">
    <property type="term" value="F:sigma factor activity"/>
    <property type="evidence" value="ECO:0007669"/>
    <property type="project" value="UniProtKB-KW"/>
</dbReference>
<dbReference type="Proteomes" id="UP000554054">
    <property type="component" value="Unassembled WGS sequence"/>
</dbReference>
<evidence type="ECO:0000256" key="4">
    <source>
        <dbReference type="ARBA" id="ARBA00023125"/>
    </source>
</evidence>
<dbReference type="SUPFAM" id="SSF88946">
    <property type="entry name" value="Sigma2 domain of RNA polymerase sigma factors"/>
    <property type="match status" value="1"/>
</dbReference>
<dbReference type="RefSeq" id="WP_185991955.1">
    <property type="nucleotide sequence ID" value="NZ_JACCAE010000001.1"/>
</dbReference>
<dbReference type="GO" id="GO:0006352">
    <property type="term" value="P:DNA-templated transcription initiation"/>
    <property type="evidence" value="ECO:0007669"/>
    <property type="project" value="InterPro"/>
</dbReference>
<dbReference type="SUPFAM" id="SSF88659">
    <property type="entry name" value="Sigma3 and sigma4 domains of RNA polymerase sigma factors"/>
    <property type="match status" value="1"/>
</dbReference>
<dbReference type="Gene3D" id="1.10.10.10">
    <property type="entry name" value="Winged helix-like DNA-binding domain superfamily/Winged helix DNA-binding domain"/>
    <property type="match status" value="1"/>
</dbReference>
<dbReference type="PROSITE" id="PS01063">
    <property type="entry name" value="SIGMA70_ECF"/>
    <property type="match status" value="1"/>
</dbReference>
<dbReference type="Pfam" id="PF04542">
    <property type="entry name" value="Sigma70_r2"/>
    <property type="match status" value="1"/>
</dbReference>
<comment type="caution">
    <text evidence="9">The sequence shown here is derived from an EMBL/GenBank/DDBJ whole genome shotgun (WGS) entry which is preliminary data.</text>
</comment>
<evidence type="ECO:0000259" key="7">
    <source>
        <dbReference type="Pfam" id="PF04542"/>
    </source>
</evidence>
<keyword evidence="4 6" id="KW-0238">DNA-binding</keyword>
<evidence type="ECO:0000313" key="10">
    <source>
        <dbReference type="Proteomes" id="UP000554054"/>
    </source>
</evidence>
<protein>
    <recommendedName>
        <fullName evidence="6">RNA polymerase sigma factor</fullName>
    </recommendedName>
</protein>
<evidence type="ECO:0000256" key="2">
    <source>
        <dbReference type="ARBA" id="ARBA00023015"/>
    </source>
</evidence>
<dbReference type="InterPro" id="IPR014284">
    <property type="entry name" value="RNA_pol_sigma-70_dom"/>
</dbReference>
<gene>
    <name evidence="9" type="ORF">BJY20_002619</name>
</gene>
<keyword evidence="3 6" id="KW-0731">Sigma factor</keyword>
<proteinExistence type="inferred from homology"/>
<sequence length="187" mass="21100">MNDSQPQDSAPRKARFREWVEPEIEVLLRVAQSITANRADAEDLVQETLLRAYRAVDRFDGRHPRAWLLTILRHTNANMHRRQRPGTIGDWELIRAAQPAFGRSELPSAEDSFVDQRLHEDLAAAIRALDPRFRAALILVDVHDLSYGETAAIMGVPVGTVMSRLSRARQRVRTSLRSSSLVRGGLS</sequence>
<reference evidence="9 10" key="1">
    <citation type="submission" date="2020-07" db="EMBL/GenBank/DDBJ databases">
        <title>Sequencing the genomes of 1000 actinobacteria strains.</title>
        <authorList>
            <person name="Klenk H.-P."/>
        </authorList>
    </citation>
    <scope>NUCLEOTIDE SEQUENCE [LARGE SCALE GENOMIC DNA]</scope>
    <source>
        <strain evidence="9 10">DSM 26154</strain>
    </source>
</reference>
<keyword evidence="2 6" id="KW-0805">Transcription regulation</keyword>
<evidence type="ECO:0000256" key="3">
    <source>
        <dbReference type="ARBA" id="ARBA00023082"/>
    </source>
</evidence>
<dbReference type="AlphaFoldDB" id="A0A852VQB2"/>
<keyword evidence="5 6" id="KW-0804">Transcription</keyword>
<feature type="domain" description="RNA polymerase sigma factor 70 region 4 type 2" evidence="8">
    <location>
        <begin position="120"/>
        <end position="171"/>
    </location>
</feature>
<keyword evidence="10" id="KW-1185">Reference proteome</keyword>
<name>A0A852VQB2_9MICO</name>
<comment type="similarity">
    <text evidence="1 6">Belongs to the sigma-70 factor family. ECF subfamily.</text>
</comment>
<dbReference type="CDD" id="cd06171">
    <property type="entry name" value="Sigma70_r4"/>
    <property type="match status" value="1"/>
</dbReference>
<evidence type="ECO:0000256" key="6">
    <source>
        <dbReference type="RuleBase" id="RU000716"/>
    </source>
</evidence>
<dbReference type="GO" id="GO:0003677">
    <property type="term" value="F:DNA binding"/>
    <property type="evidence" value="ECO:0007669"/>
    <property type="project" value="UniProtKB-KW"/>
</dbReference>
<dbReference type="Pfam" id="PF08281">
    <property type="entry name" value="Sigma70_r4_2"/>
    <property type="match status" value="1"/>
</dbReference>
<evidence type="ECO:0000313" key="9">
    <source>
        <dbReference type="EMBL" id="NYF99227.1"/>
    </source>
</evidence>
<feature type="domain" description="RNA polymerase sigma-70 region 2" evidence="7">
    <location>
        <begin position="26"/>
        <end position="84"/>
    </location>
</feature>
<dbReference type="InterPro" id="IPR013324">
    <property type="entry name" value="RNA_pol_sigma_r3/r4-like"/>
</dbReference>
<dbReference type="InterPro" id="IPR007627">
    <property type="entry name" value="RNA_pol_sigma70_r2"/>
</dbReference>
<accession>A0A852VQB2</accession>